<evidence type="ECO:0000313" key="3">
    <source>
        <dbReference type="Proteomes" id="UP000027195"/>
    </source>
</evidence>
<sequence length="140" mass="15727">MANLRPRPSDSPSYPLRRTPTLSSNFSQPMPGRTMGRIFKALGTRLEEFLPSGTDKGPGPVPIIKDAYTTLSEIGEYSANFDSYIHERLIKSSTDTLRMAEGRWDKEYGERFNPTLACFVGQLKDIRSLLLVISIISQGW</sequence>
<protein>
    <submittedName>
        <fullName evidence="2">Uncharacterized protein</fullName>
    </submittedName>
</protein>
<evidence type="ECO:0000256" key="1">
    <source>
        <dbReference type="SAM" id="MobiDB-lite"/>
    </source>
</evidence>
<dbReference type="HOGENOM" id="CLU_1834829_0_0_1"/>
<organism evidence="2 3">
    <name type="scientific">Botryobasidium botryosum (strain FD-172 SS1)</name>
    <dbReference type="NCBI Taxonomy" id="930990"/>
    <lineage>
        <taxon>Eukaryota</taxon>
        <taxon>Fungi</taxon>
        <taxon>Dikarya</taxon>
        <taxon>Basidiomycota</taxon>
        <taxon>Agaricomycotina</taxon>
        <taxon>Agaricomycetes</taxon>
        <taxon>Cantharellales</taxon>
        <taxon>Botryobasidiaceae</taxon>
        <taxon>Botryobasidium</taxon>
    </lineage>
</organism>
<proteinExistence type="predicted"/>
<gene>
    <name evidence="2" type="ORF">BOTBODRAFT_49118</name>
</gene>
<dbReference type="AlphaFoldDB" id="A0A067LX54"/>
<dbReference type="EMBL" id="KL198120">
    <property type="protein sequence ID" value="KDQ06895.1"/>
    <property type="molecule type" value="Genomic_DNA"/>
</dbReference>
<evidence type="ECO:0000313" key="2">
    <source>
        <dbReference type="EMBL" id="KDQ06895.1"/>
    </source>
</evidence>
<reference evidence="3" key="1">
    <citation type="journal article" date="2014" name="Proc. Natl. Acad. Sci. U.S.A.">
        <title>Extensive sampling of basidiomycete genomes demonstrates inadequacy of the white-rot/brown-rot paradigm for wood decay fungi.</title>
        <authorList>
            <person name="Riley R."/>
            <person name="Salamov A.A."/>
            <person name="Brown D.W."/>
            <person name="Nagy L.G."/>
            <person name="Floudas D."/>
            <person name="Held B.W."/>
            <person name="Levasseur A."/>
            <person name="Lombard V."/>
            <person name="Morin E."/>
            <person name="Otillar R."/>
            <person name="Lindquist E.A."/>
            <person name="Sun H."/>
            <person name="LaButti K.M."/>
            <person name="Schmutz J."/>
            <person name="Jabbour D."/>
            <person name="Luo H."/>
            <person name="Baker S.E."/>
            <person name="Pisabarro A.G."/>
            <person name="Walton J.D."/>
            <person name="Blanchette R.A."/>
            <person name="Henrissat B."/>
            <person name="Martin F."/>
            <person name="Cullen D."/>
            <person name="Hibbett D.S."/>
            <person name="Grigoriev I.V."/>
        </authorList>
    </citation>
    <scope>NUCLEOTIDE SEQUENCE [LARGE SCALE GENOMIC DNA]</scope>
    <source>
        <strain evidence="3">FD-172 SS1</strain>
    </source>
</reference>
<dbReference type="Proteomes" id="UP000027195">
    <property type="component" value="Unassembled WGS sequence"/>
</dbReference>
<feature type="region of interest" description="Disordered" evidence="1">
    <location>
        <begin position="1"/>
        <end position="30"/>
    </location>
</feature>
<name>A0A067LX54_BOTB1</name>
<keyword evidence="3" id="KW-1185">Reference proteome</keyword>
<dbReference type="InParanoid" id="A0A067LX54"/>
<accession>A0A067LX54</accession>